<keyword evidence="2" id="KW-1185">Reference proteome</keyword>
<organism evidence="1 2">
    <name type="scientific">Clunio marinus</name>
    <dbReference type="NCBI Taxonomy" id="568069"/>
    <lineage>
        <taxon>Eukaryota</taxon>
        <taxon>Metazoa</taxon>
        <taxon>Ecdysozoa</taxon>
        <taxon>Arthropoda</taxon>
        <taxon>Hexapoda</taxon>
        <taxon>Insecta</taxon>
        <taxon>Pterygota</taxon>
        <taxon>Neoptera</taxon>
        <taxon>Endopterygota</taxon>
        <taxon>Diptera</taxon>
        <taxon>Nematocera</taxon>
        <taxon>Chironomoidea</taxon>
        <taxon>Chironomidae</taxon>
        <taxon>Clunio</taxon>
    </lineage>
</organism>
<name>A0A1J1J0C8_9DIPT</name>
<reference evidence="1 2" key="1">
    <citation type="submission" date="2015-04" db="EMBL/GenBank/DDBJ databases">
        <authorList>
            <person name="Syromyatnikov M.Y."/>
            <person name="Popov V.N."/>
        </authorList>
    </citation>
    <scope>NUCLEOTIDE SEQUENCE [LARGE SCALE GENOMIC DNA]</scope>
</reference>
<dbReference type="Proteomes" id="UP000183832">
    <property type="component" value="Unassembled WGS sequence"/>
</dbReference>
<evidence type="ECO:0000313" key="2">
    <source>
        <dbReference type="Proteomes" id="UP000183832"/>
    </source>
</evidence>
<accession>A0A1J1J0C8</accession>
<protein>
    <submittedName>
        <fullName evidence="1">CLUMA_CG017915, isoform A</fullName>
    </submittedName>
</protein>
<sequence length="69" mass="8328">MDVDIKVEVKSLFLRQFDERQATFRELPDLTRNSRHFFIHFHIRGRFHRSIRHLIKTFAICNVSKSATL</sequence>
<dbReference type="EMBL" id="CVRI01000063">
    <property type="protein sequence ID" value="CRL04862.1"/>
    <property type="molecule type" value="Genomic_DNA"/>
</dbReference>
<proteinExistence type="predicted"/>
<gene>
    <name evidence="1" type="ORF">CLUMA_CG017915</name>
</gene>
<dbReference type="AlphaFoldDB" id="A0A1J1J0C8"/>
<evidence type="ECO:0000313" key="1">
    <source>
        <dbReference type="EMBL" id="CRL04862.1"/>
    </source>
</evidence>